<dbReference type="AlphaFoldDB" id="A0A021VVB1"/>
<keyword evidence="3" id="KW-1185">Reference proteome</keyword>
<evidence type="ECO:0000256" key="1">
    <source>
        <dbReference type="SAM" id="MobiDB-lite"/>
    </source>
</evidence>
<sequence length="65" mass="6548">MPTLMVVPSVVTMGIYLRRARNGADFRVVAVGRGTGPADGGRRRVGPPGAGNEVSGTGRVGGVSP</sequence>
<gene>
    <name evidence="2" type="ORF">N866_13055</name>
</gene>
<evidence type="ECO:0000313" key="2">
    <source>
        <dbReference type="EMBL" id="EYR65139.1"/>
    </source>
</evidence>
<name>A0A021VVB1_9CELL</name>
<reference evidence="2 3" key="1">
    <citation type="submission" date="2014-01" db="EMBL/GenBank/DDBJ databases">
        <title>Actinotalea ferrariae CF5-4.</title>
        <authorList>
            <person name="Chen F."/>
            <person name="Li Y."/>
            <person name="Wang G."/>
        </authorList>
    </citation>
    <scope>NUCLEOTIDE SEQUENCE [LARGE SCALE GENOMIC DNA]</scope>
    <source>
        <strain evidence="2 3">CF5-4</strain>
    </source>
</reference>
<dbReference type="EMBL" id="AXCW01000004">
    <property type="protein sequence ID" value="EYR65139.1"/>
    <property type="molecule type" value="Genomic_DNA"/>
</dbReference>
<protein>
    <submittedName>
        <fullName evidence="2">Uncharacterized protein</fullName>
    </submittedName>
</protein>
<feature type="region of interest" description="Disordered" evidence="1">
    <location>
        <begin position="33"/>
        <end position="65"/>
    </location>
</feature>
<evidence type="ECO:0000313" key="3">
    <source>
        <dbReference type="Proteomes" id="UP000019753"/>
    </source>
</evidence>
<organism evidence="2 3">
    <name type="scientific">Actinotalea ferrariae CF5-4</name>
    <dbReference type="NCBI Taxonomy" id="948458"/>
    <lineage>
        <taxon>Bacteria</taxon>
        <taxon>Bacillati</taxon>
        <taxon>Actinomycetota</taxon>
        <taxon>Actinomycetes</taxon>
        <taxon>Micrococcales</taxon>
        <taxon>Cellulomonadaceae</taxon>
        <taxon>Actinotalea</taxon>
    </lineage>
</organism>
<comment type="caution">
    <text evidence="2">The sequence shown here is derived from an EMBL/GenBank/DDBJ whole genome shotgun (WGS) entry which is preliminary data.</text>
</comment>
<accession>A0A021VVB1</accession>
<dbReference type="Proteomes" id="UP000019753">
    <property type="component" value="Unassembled WGS sequence"/>
</dbReference>
<proteinExistence type="predicted"/>